<proteinExistence type="predicted"/>
<protein>
    <submittedName>
        <fullName evidence="3">Transglycosylase SLT domain-containing protein</fullName>
    </submittedName>
</protein>
<feature type="domain" description="Transglycosylase SLT" evidence="2">
    <location>
        <begin position="598"/>
        <end position="714"/>
    </location>
</feature>
<dbReference type="InterPro" id="IPR011990">
    <property type="entry name" value="TPR-like_helical_dom_sf"/>
</dbReference>
<accession>A0AAJ1AI12</accession>
<dbReference type="Pfam" id="PF01464">
    <property type="entry name" value="SLT"/>
    <property type="match status" value="1"/>
</dbReference>
<dbReference type="PANTHER" id="PTHR37423">
    <property type="entry name" value="SOLUBLE LYTIC MUREIN TRANSGLYCOSYLASE-RELATED"/>
    <property type="match status" value="1"/>
</dbReference>
<dbReference type="SUPFAM" id="SSF53955">
    <property type="entry name" value="Lysozyme-like"/>
    <property type="match status" value="1"/>
</dbReference>
<feature type="repeat" description="TPR" evidence="1">
    <location>
        <begin position="321"/>
        <end position="354"/>
    </location>
</feature>
<dbReference type="InterPro" id="IPR008258">
    <property type="entry name" value="Transglycosylase_SLT_dom_1"/>
</dbReference>
<evidence type="ECO:0000313" key="4">
    <source>
        <dbReference type="Proteomes" id="UP001197609"/>
    </source>
</evidence>
<gene>
    <name evidence="3" type="ORF">K8G79_06990</name>
</gene>
<reference evidence="3 4" key="1">
    <citation type="journal article" date="2021" name="bioRxiv">
        <title>Unraveling nitrogen, sulfur and carbon metabolic pathways and microbial community transcriptional responses to substrate deprivation and toxicity stresses in a bioreactor mimicking anoxic brackish coastal sediment conditions.</title>
        <authorList>
            <person name="Martins P.D."/>
            <person name="Echeveste M.J."/>
            <person name="Arshad A."/>
            <person name="Kurth J."/>
            <person name="Ouboter H."/>
            <person name="Jetten M.S.M."/>
            <person name="Welte C.U."/>
        </authorList>
    </citation>
    <scope>NUCLEOTIDE SEQUENCE [LARGE SCALE GENOMIC DNA]</scope>
    <source>
        <strain evidence="3">MAG_38</strain>
    </source>
</reference>
<dbReference type="PROSITE" id="PS50005">
    <property type="entry name" value="TPR"/>
    <property type="match status" value="1"/>
</dbReference>
<dbReference type="SMART" id="SM00028">
    <property type="entry name" value="TPR"/>
    <property type="match status" value="7"/>
</dbReference>
<dbReference type="AlphaFoldDB" id="A0AAJ1AI12"/>
<dbReference type="Pfam" id="PF13174">
    <property type="entry name" value="TPR_6"/>
    <property type="match status" value="3"/>
</dbReference>
<evidence type="ECO:0000259" key="2">
    <source>
        <dbReference type="Pfam" id="PF01464"/>
    </source>
</evidence>
<dbReference type="Gene3D" id="1.25.40.10">
    <property type="entry name" value="Tetratricopeptide repeat domain"/>
    <property type="match status" value="3"/>
</dbReference>
<dbReference type="Gene3D" id="1.10.530.10">
    <property type="match status" value="1"/>
</dbReference>
<dbReference type="InterPro" id="IPR019734">
    <property type="entry name" value="TPR_rpt"/>
</dbReference>
<evidence type="ECO:0000313" key="3">
    <source>
        <dbReference type="EMBL" id="MBZ0159862.1"/>
    </source>
</evidence>
<sequence length="744" mass="83727">MRSTSPARHRLRPVAWSHVTTAGVTLLLMLLASLQAAASPETSAAILWQEALARIGTKDYRGATPLLDDLRHRQDFSRTREADFLLGVALYRQQQWQEAAGTLEAAATQVPVLGDYALYYAASAYQALGLQPRALAMLSRLLHEYPESLLTERVRQERARLYLDTNQPAQAEEAYREVLSRASGEAKRREALLALAEIAVKADKRREAEALLRGLWLKSPGSREAARAGELLTSMAEAAPFTLDEQFERALNLYRSNQYAQAIAAFTPFLSNHSPPFDGVQDRFASRARLWSGISHFQRRDYSRAISLLSPVGQDHSLHAAEALYWIGRSYARTDDREKAVTTWNRLAHAYPNSPFTAESLYLMALQYRDNGKPKRAVRTLDRLLRDHPSSRFADAALWTRAWIHYRQSALTKALADLRQLHAKAASDSRFGVQALYWQGRILEDLKKKGKAVEVYRGLLKTYNDENYYAEQTRLRLKVLEPKAAQALLFVTDQQSAAPSPCTLTPASCSSETAKARLLKELNLREEASEEFWALAGRSADDRGLLYEASSALLDLGSFEKSVSIAKRLLRPLHARNRSAEPVPRYWEFLYPLGYWELVQEQSARNTLDPYLVIALIREESAFGERVVSSSGAVGLMQLLPTTANDLVKATGNSGDSPKLDVPANNIALGTRYLAMMIEEFNGNWARAIAAYNAGPNQVRRWLGQLSNRTDDEFIEEIPFLETRAYVKRVLGSYYRYRAQYSKG</sequence>
<dbReference type="EMBL" id="JAIOIU010000083">
    <property type="protein sequence ID" value="MBZ0159862.1"/>
    <property type="molecule type" value="Genomic_DNA"/>
</dbReference>
<dbReference type="Pfam" id="PF13432">
    <property type="entry name" value="TPR_16"/>
    <property type="match status" value="3"/>
</dbReference>
<evidence type="ECO:0000256" key="1">
    <source>
        <dbReference type="PROSITE-ProRule" id="PRU00339"/>
    </source>
</evidence>
<dbReference type="Pfam" id="PF13181">
    <property type="entry name" value="TPR_8"/>
    <property type="match status" value="1"/>
</dbReference>
<dbReference type="SUPFAM" id="SSF48452">
    <property type="entry name" value="TPR-like"/>
    <property type="match status" value="3"/>
</dbReference>
<comment type="caution">
    <text evidence="3">The sequence shown here is derived from an EMBL/GenBank/DDBJ whole genome shotgun (WGS) entry which is preliminary data.</text>
</comment>
<name>A0AAJ1AI12_9BACT</name>
<dbReference type="Proteomes" id="UP001197609">
    <property type="component" value="Unassembled WGS sequence"/>
</dbReference>
<dbReference type="CDD" id="cd13401">
    <property type="entry name" value="Slt70-like"/>
    <property type="match status" value="1"/>
</dbReference>
<dbReference type="PANTHER" id="PTHR37423:SF2">
    <property type="entry name" value="MEMBRANE-BOUND LYTIC MUREIN TRANSGLYCOSYLASE C"/>
    <property type="match status" value="1"/>
</dbReference>
<organism evidence="3 4">
    <name type="scientific">Candidatus Methylomirabilis tolerans</name>
    <dbReference type="NCBI Taxonomy" id="3123416"/>
    <lineage>
        <taxon>Bacteria</taxon>
        <taxon>Candidatus Methylomirabilota</taxon>
        <taxon>Candidatus Methylomirabilia</taxon>
        <taxon>Candidatus Methylomirabilales</taxon>
        <taxon>Candidatus Methylomirabilaceae</taxon>
        <taxon>Candidatus Methylomirabilis</taxon>
    </lineage>
</organism>
<dbReference type="InterPro" id="IPR023346">
    <property type="entry name" value="Lysozyme-like_dom_sf"/>
</dbReference>
<keyword evidence="1" id="KW-0802">TPR repeat</keyword>